<dbReference type="Proteomes" id="UP000064893">
    <property type="component" value="Chromosome"/>
</dbReference>
<dbReference type="PROSITE" id="PS51257">
    <property type="entry name" value="PROKAR_LIPOPROTEIN"/>
    <property type="match status" value="1"/>
</dbReference>
<dbReference type="AlphaFoldDB" id="A0A0S2HVI6"/>
<reference evidence="2 3" key="1">
    <citation type="submission" date="2015-11" db="EMBL/GenBank/DDBJ databases">
        <title>Description and complete genome sequence of a novel strain predominating in hypersaline microbial mats and representing a new family of the Bacteriodetes phylum.</title>
        <authorList>
            <person name="Spring S."/>
            <person name="Bunk B."/>
            <person name="Sproer C."/>
            <person name="Klenk H.-P."/>
        </authorList>
    </citation>
    <scope>NUCLEOTIDE SEQUENCE [LARGE SCALE GENOMIC DNA]</scope>
    <source>
        <strain evidence="2 3">L21-Spi-D4</strain>
    </source>
</reference>
<evidence type="ECO:0000313" key="2">
    <source>
        <dbReference type="EMBL" id="ALO14004.1"/>
    </source>
</evidence>
<dbReference type="EMBL" id="CP013118">
    <property type="protein sequence ID" value="ALO14004.1"/>
    <property type="molecule type" value="Genomic_DNA"/>
</dbReference>
<dbReference type="KEGG" id="blq:L21SP5_00325"/>
<gene>
    <name evidence="2" type="ORF">L21SP5_00325</name>
</gene>
<evidence type="ECO:0008006" key="4">
    <source>
        <dbReference type="Google" id="ProtNLM"/>
    </source>
</evidence>
<keyword evidence="3" id="KW-1185">Reference proteome</keyword>
<dbReference type="RefSeq" id="WP_057951595.1">
    <property type="nucleotide sequence ID" value="NZ_CP013118.1"/>
</dbReference>
<dbReference type="OrthoDB" id="5410776at2"/>
<organism evidence="2 3">
    <name type="scientific">Salinivirga cyanobacteriivorans</name>
    <dbReference type="NCBI Taxonomy" id="1307839"/>
    <lineage>
        <taxon>Bacteria</taxon>
        <taxon>Pseudomonadati</taxon>
        <taxon>Bacteroidota</taxon>
        <taxon>Bacteroidia</taxon>
        <taxon>Bacteroidales</taxon>
        <taxon>Salinivirgaceae</taxon>
        <taxon>Salinivirga</taxon>
    </lineage>
</organism>
<feature type="region of interest" description="Disordered" evidence="1">
    <location>
        <begin position="204"/>
        <end position="252"/>
    </location>
</feature>
<evidence type="ECO:0000313" key="3">
    <source>
        <dbReference type="Proteomes" id="UP000064893"/>
    </source>
</evidence>
<proteinExistence type="predicted"/>
<feature type="compositionally biased region" description="Low complexity" evidence="1">
    <location>
        <begin position="219"/>
        <end position="245"/>
    </location>
</feature>
<accession>A0A0S2HVI6</accession>
<sequence length="252" mass="29553">MKLMKYVFITGLIFMLAGCGSPVRYQKSPVDKLVKQLSNERDFSIILYDMNYNESSNDYNHQYQVLIPKEDTVLAEITPWYTVSDMFFQKHVDNMGMEIVSKIDGKLNKKAAPPGYNHYVGNERYGRWENRNGNSFWEFYGKYAFMSSMFNMMSHPVQRSYYNDYRNNYYGSRSYYGPTRNGRNYYGTKSRYNQNRQSTAWNRKGSTFKSKVRSRVKQSASRSRSAFNSRRSRGSSRYSSSSYRSRGGGFGK</sequence>
<dbReference type="STRING" id="1307839.L21SP5_00325"/>
<protein>
    <recommendedName>
        <fullName evidence="4">Lipoprotein</fullName>
    </recommendedName>
</protein>
<evidence type="ECO:0000256" key="1">
    <source>
        <dbReference type="SAM" id="MobiDB-lite"/>
    </source>
</evidence>
<name>A0A0S2HVI6_9BACT</name>